<sequence>MALDSHLRLKTDSPARKIDLETYERQKEAFTRQQVGLLADTIRRNPKVAKDAAHFQTQHLEAVKREVFLRFAILGAFGVYLIYLARIVSFPFTHEDVQYHEFSLHLHQRLPEFLCESNSFTRFLNQLPTVFGFASFIFIILVLKQYLKNKSIETRVSVAEQSLKIVVDNLFPLSIICVLTLASLFTFTHTTEYDAQGKAHRCVHLPTNEIESTLLPSLRNFFSGVYSLVLKQLVSHPRFTPDVFNHTWILFGTIASLYAVWLQIYSLIHYKNQNHWLATVLFGLSICYIQLNGWHTVVAGEFLAISFVFTRAISAGVRYLMLERSQRKYVKTSQEHRRVTIEPNSEDEAIDEDDDNGY</sequence>
<feature type="transmembrane region" description="Helical" evidence="1">
    <location>
        <begin position="123"/>
        <end position="144"/>
    </location>
</feature>
<keyword evidence="3" id="KW-1185">Reference proteome</keyword>
<feature type="transmembrane region" description="Helical" evidence="1">
    <location>
        <begin position="297"/>
        <end position="321"/>
    </location>
</feature>
<dbReference type="Proteomes" id="UP000241769">
    <property type="component" value="Unassembled WGS sequence"/>
</dbReference>
<feature type="transmembrane region" description="Helical" evidence="1">
    <location>
        <begin position="67"/>
        <end position="85"/>
    </location>
</feature>
<gene>
    <name evidence="2" type="ORF">PROFUN_02368</name>
</gene>
<evidence type="ECO:0000256" key="1">
    <source>
        <dbReference type="SAM" id="Phobius"/>
    </source>
</evidence>
<comment type="caution">
    <text evidence="2">The sequence shown here is derived from an EMBL/GenBank/DDBJ whole genome shotgun (WGS) entry which is preliminary data.</text>
</comment>
<proteinExistence type="predicted"/>
<keyword evidence="1" id="KW-0472">Membrane</keyword>
<organism evidence="2 3">
    <name type="scientific">Planoprotostelium fungivorum</name>
    <dbReference type="NCBI Taxonomy" id="1890364"/>
    <lineage>
        <taxon>Eukaryota</taxon>
        <taxon>Amoebozoa</taxon>
        <taxon>Evosea</taxon>
        <taxon>Variosea</taxon>
        <taxon>Cavosteliida</taxon>
        <taxon>Cavosteliaceae</taxon>
        <taxon>Planoprotostelium</taxon>
    </lineage>
</organism>
<feature type="transmembrane region" description="Helical" evidence="1">
    <location>
        <begin position="275"/>
        <end position="291"/>
    </location>
</feature>
<feature type="transmembrane region" description="Helical" evidence="1">
    <location>
        <begin position="165"/>
        <end position="187"/>
    </location>
</feature>
<dbReference type="EMBL" id="MDYQ01000018">
    <property type="protein sequence ID" value="PRP87668.1"/>
    <property type="molecule type" value="Genomic_DNA"/>
</dbReference>
<evidence type="ECO:0000313" key="3">
    <source>
        <dbReference type="Proteomes" id="UP000241769"/>
    </source>
</evidence>
<reference evidence="2 3" key="1">
    <citation type="journal article" date="2018" name="Genome Biol. Evol.">
        <title>Multiple Roots of Fruiting Body Formation in Amoebozoa.</title>
        <authorList>
            <person name="Hillmann F."/>
            <person name="Forbes G."/>
            <person name="Novohradska S."/>
            <person name="Ferling I."/>
            <person name="Riege K."/>
            <person name="Groth M."/>
            <person name="Westermann M."/>
            <person name="Marz M."/>
            <person name="Spaller T."/>
            <person name="Winckler T."/>
            <person name="Schaap P."/>
            <person name="Glockner G."/>
        </authorList>
    </citation>
    <scope>NUCLEOTIDE SEQUENCE [LARGE SCALE GENOMIC DNA]</scope>
    <source>
        <strain evidence="2 3">Jena</strain>
    </source>
</reference>
<feature type="transmembrane region" description="Helical" evidence="1">
    <location>
        <begin position="248"/>
        <end position="268"/>
    </location>
</feature>
<evidence type="ECO:0000313" key="2">
    <source>
        <dbReference type="EMBL" id="PRP87668.1"/>
    </source>
</evidence>
<dbReference type="InParanoid" id="A0A2P6NUX6"/>
<keyword evidence="1" id="KW-0812">Transmembrane</keyword>
<protein>
    <recommendedName>
        <fullName evidence="4">Transmembrane protein</fullName>
    </recommendedName>
</protein>
<dbReference type="AlphaFoldDB" id="A0A2P6NUX6"/>
<keyword evidence="1" id="KW-1133">Transmembrane helix</keyword>
<accession>A0A2P6NUX6</accession>
<name>A0A2P6NUX6_9EUKA</name>
<evidence type="ECO:0008006" key="4">
    <source>
        <dbReference type="Google" id="ProtNLM"/>
    </source>
</evidence>